<dbReference type="EMBL" id="JACCFW010000001">
    <property type="protein sequence ID" value="NYJ75138.1"/>
    <property type="molecule type" value="Genomic_DNA"/>
</dbReference>
<proteinExistence type="predicted"/>
<evidence type="ECO:0000313" key="2">
    <source>
        <dbReference type="EMBL" id="NYJ75138.1"/>
    </source>
</evidence>
<dbReference type="RefSeq" id="WP_179481555.1">
    <property type="nucleotide sequence ID" value="NZ_JACCFW010000001.1"/>
</dbReference>
<evidence type="ECO:0000259" key="1">
    <source>
        <dbReference type="Pfam" id="PF13810"/>
    </source>
</evidence>
<sequence>MLAHPAWHVAPGLHHLRYGDRAVRRAAWRDAGARPGGRRTRSQEITWGSALVRDWNEVYVYGTRGGSARGAGRSLYIARVAASGVQDPSAWTYWNGLAWVPDAAAAQPLLGRDTVSQALSVSHLGTSWVAVSMRGGDLQQRVGVWTATQPQGPWALSRTVAVPAPGDGTITYQPLAHPELALRDGNLLVSLSRTATTLAGMAQAPQASRPVFIEVPMP</sequence>
<dbReference type="Proteomes" id="UP000571817">
    <property type="component" value="Unassembled WGS sequence"/>
</dbReference>
<keyword evidence="3" id="KW-1185">Reference proteome</keyword>
<dbReference type="AlphaFoldDB" id="A0A853DE43"/>
<gene>
    <name evidence="2" type="ORF">HNR15_002101</name>
</gene>
<protein>
    <recommendedName>
        <fullName evidence="1">DUF4185 domain-containing protein</fullName>
    </recommendedName>
</protein>
<dbReference type="Pfam" id="PF13810">
    <property type="entry name" value="DUF4185"/>
    <property type="match status" value="1"/>
</dbReference>
<accession>A0A853DE43</accession>
<reference evidence="2 3" key="1">
    <citation type="submission" date="2020-07" db="EMBL/GenBank/DDBJ databases">
        <title>Sequencing the genomes of 1000 actinobacteria strains.</title>
        <authorList>
            <person name="Klenk H.-P."/>
        </authorList>
    </citation>
    <scope>NUCLEOTIDE SEQUENCE [LARGE SCALE GENOMIC DNA]</scope>
    <source>
        <strain evidence="2 3">DSM 29531</strain>
    </source>
</reference>
<name>A0A853DE43_9MICO</name>
<evidence type="ECO:0000313" key="3">
    <source>
        <dbReference type="Proteomes" id="UP000571817"/>
    </source>
</evidence>
<dbReference type="InterPro" id="IPR025442">
    <property type="entry name" value="DUF4185"/>
</dbReference>
<organism evidence="2 3">
    <name type="scientific">Allobranchiibius huperziae</name>
    <dbReference type="NCBI Taxonomy" id="1874116"/>
    <lineage>
        <taxon>Bacteria</taxon>
        <taxon>Bacillati</taxon>
        <taxon>Actinomycetota</taxon>
        <taxon>Actinomycetes</taxon>
        <taxon>Micrococcales</taxon>
        <taxon>Dermacoccaceae</taxon>
        <taxon>Allobranchiibius</taxon>
    </lineage>
</organism>
<feature type="domain" description="DUF4185" evidence="1">
    <location>
        <begin position="47"/>
        <end position="192"/>
    </location>
</feature>
<comment type="caution">
    <text evidence="2">The sequence shown here is derived from an EMBL/GenBank/DDBJ whole genome shotgun (WGS) entry which is preliminary data.</text>
</comment>